<dbReference type="GO" id="GO:0005829">
    <property type="term" value="C:cytosol"/>
    <property type="evidence" value="ECO:0007669"/>
    <property type="project" value="TreeGrafter"/>
</dbReference>
<dbReference type="NCBIfam" id="TIGR01951">
    <property type="entry name" value="nusB"/>
    <property type="match status" value="1"/>
</dbReference>
<reference evidence="9 10" key="1">
    <citation type="submission" date="2018-04" db="EMBL/GenBank/DDBJ databases">
        <title>Genomic Encyclopedia of Type Strains, Phase IV (KMG-IV): sequencing the most valuable type-strain genomes for metagenomic binning, comparative biology and taxonomic classification.</title>
        <authorList>
            <person name="Goeker M."/>
        </authorList>
    </citation>
    <scope>NUCLEOTIDE SEQUENCE [LARGE SCALE GENOMIC DNA]</scope>
    <source>
        <strain evidence="9 10">DSM 45771</strain>
    </source>
</reference>
<sequence>MTSPATPRKGSRSKARKRALDILFESEARGEDAQEVLARRIAGADAPPVSEFAASLVEGVIAHRDEIDGVISSYARGWTMARMPAVDRVILRIGVFEILHSDEVPDPVAIDEAIDLARELSTDDSPRFVNGVLAGVSSGRPGTVAGPSPDRVDVPAGVELAPAETLPADTLPADTLPPADDEPTAG</sequence>
<evidence type="ECO:0000256" key="7">
    <source>
        <dbReference type="SAM" id="MobiDB-lite"/>
    </source>
</evidence>
<evidence type="ECO:0000256" key="3">
    <source>
        <dbReference type="ARBA" id="ARBA00022884"/>
    </source>
</evidence>
<dbReference type="EMBL" id="QEKW01000003">
    <property type="protein sequence ID" value="PVZ11810.1"/>
    <property type="molecule type" value="Genomic_DNA"/>
</dbReference>
<evidence type="ECO:0000313" key="9">
    <source>
        <dbReference type="EMBL" id="PVZ11810.1"/>
    </source>
</evidence>
<evidence type="ECO:0000256" key="1">
    <source>
        <dbReference type="ARBA" id="ARBA00005952"/>
    </source>
</evidence>
<organism evidence="9 10">
    <name type="scientific">Actinomycetospora cinnamomea</name>
    <dbReference type="NCBI Taxonomy" id="663609"/>
    <lineage>
        <taxon>Bacteria</taxon>
        <taxon>Bacillati</taxon>
        <taxon>Actinomycetota</taxon>
        <taxon>Actinomycetes</taxon>
        <taxon>Pseudonocardiales</taxon>
        <taxon>Pseudonocardiaceae</taxon>
        <taxon>Actinomycetospora</taxon>
    </lineage>
</organism>
<evidence type="ECO:0000313" key="10">
    <source>
        <dbReference type="Proteomes" id="UP000245639"/>
    </source>
</evidence>
<evidence type="ECO:0000259" key="8">
    <source>
        <dbReference type="Pfam" id="PF01029"/>
    </source>
</evidence>
<dbReference type="Gene3D" id="1.10.940.10">
    <property type="entry name" value="NusB-like"/>
    <property type="match status" value="1"/>
</dbReference>
<feature type="domain" description="NusB/RsmB/TIM44" evidence="8">
    <location>
        <begin position="14"/>
        <end position="136"/>
    </location>
</feature>
<name>A0A2U1FIJ7_9PSEU</name>
<dbReference type="InterPro" id="IPR006027">
    <property type="entry name" value="NusB_RsmB_TIM44"/>
</dbReference>
<comment type="caution">
    <text evidence="9">The sequence shown here is derived from an EMBL/GenBank/DDBJ whole genome shotgun (WGS) entry which is preliminary data.</text>
</comment>
<dbReference type="CDD" id="cd00619">
    <property type="entry name" value="Terminator_NusB"/>
    <property type="match status" value="1"/>
</dbReference>
<dbReference type="AlphaFoldDB" id="A0A2U1FIJ7"/>
<dbReference type="GO" id="GO:0003723">
    <property type="term" value="F:RNA binding"/>
    <property type="evidence" value="ECO:0007669"/>
    <property type="project" value="UniProtKB-UniRule"/>
</dbReference>
<dbReference type="InterPro" id="IPR035926">
    <property type="entry name" value="NusB-like_sf"/>
</dbReference>
<dbReference type="PANTHER" id="PTHR11078">
    <property type="entry name" value="N UTILIZATION SUBSTANCE PROTEIN B-RELATED"/>
    <property type="match status" value="1"/>
</dbReference>
<dbReference type="HAMAP" id="MF_00073">
    <property type="entry name" value="NusB"/>
    <property type="match status" value="1"/>
</dbReference>
<evidence type="ECO:0000256" key="2">
    <source>
        <dbReference type="ARBA" id="ARBA00022814"/>
    </source>
</evidence>
<dbReference type="GO" id="GO:0006353">
    <property type="term" value="P:DNA-templated transcription termination"/>
    <property type="evidence" value="ECO:0007669"/>
    <property type="project" value="UniProtKB-UniRule"/>
</dbReference>
<comment type="similarity">
    <text evidence="1 6">Belongs to the NusB family.</text>
</comment>
<dbReference type="GO" id="GO:0031564">
    <property type="term" value="P:transcription antitermination"/>
    <property type="evidence" value="ECO:0007669"/>
    <property type="project" value="UniProtKB-KW"/>
</dbReference>
<keyword evidence="10" id="KW-1185">Reference proteome</keyword>
<dbReference type="Pfam" id="PF01029">
    <property type="entry name" value="NusB"/>
    <property type="match status" value="1"/>
</dbReference>
<protein>
    <recommendedName>
        <fullName evidence="6">Transcription antitermination protein NusB</fullName>
    </recommendedName>
    <alternativeName>
        <fullName evidence="6">Antitermination factor NusB</fullName>
    </alternativeName>
</protein>
<dbReference type="PANTHER" id="PTHR11078:SF3">
    <property type="entry name" value="ANTITERMINATION NUSB DOMAIN-CONTAINING PROTEIN"/>
    <property type="match status" value="1"/>
</dbReference>
<dbReference type="OrthoDB" id="3528057at2"/>
<dbReference type="SUPFAM" id="SSF48013">
    <property type="entry name" value="NusB-like"/>
    <property type="match status" value="1"/>
</dbReference>
<feature type="region of interest" description="Disordered" evidence="7">
    <location>
        <begin position="139"/>
        <end position="186"/>
    </location>
</feature>
<dbReference type="InterPro" id="IPR011605">
    <property type="entry name" value="NusB_fam"/>
</dbReference>
<accession>A0A2U1FIJ7</accession>
<keyword evidence="4 6" id="KW-0805">Transcription regulation</keyword>
<comment type="function">
    <text evidence="6">Involved in transcription antitermination. Required for transcription of ribosomal RNA (rRNA) genes. Binds specifically to the boxA antiterminator sequence of the ribosomal RNA (rrn) operons.</text>
</comment>
<keyword evidence="2 6" id="KW-0889">Transcription antitermination</keyword>
<evidence type="ECO:0000256" key="5">
    <source>
        <dbReference type="ARBA" id="ARBA00023163"/>
    </source>
</evidence>
<evidence type="ECO:0000256" key="6">
    <source>
        <dbReference type="HAMAP-Rule" id="MF_00073"/>
    </source>
</evidence>
<keyword evidence="5 6" id="KW-0804">Transcription</keyword>
<dbReference type="Proteomes" id="UP000245639">
    <property type="component" value="Unassembled WGS sequence"/>
</dbReference>
<gene>
    <name evidence="6" type="primary">nusB</name>
    <name evidence="9" type="ORF">C8D89_103140</name>
</gene>
<proteinExistence type="inferred from homology"/>
<keyword evidence="3 6" id="KW-0694">RNA-binding</keyword>
<evidence type="ECO:0000256" key="4">
    <source>
        <dbReference type="ARBA" id="ARBA00023015"/>
    </source>
</evidence>